<feature type="compositionally biased region" description="Low complexity" evidence="6">
    <location>
        <begin position="31"/>
        <end position="42"/>
    </location>
</feature>
<comment type="caution">
    <text evidence="9">The sequence shown here is derived from an EMBL/GenBank/DDBJ whole genome shotgun (WGS) entry which is preliminary data.</text>
</comment>
<comment type="similarity">
    <text evidence="2 5">Belongs to the ORC2 family.</text>
</comment>
<dbReference type="GO" id="GO:0003688">
    <property type="term" value="F:DNA replication origin binding"/>
    <property type="evidence" value="ECO:0007669"/>
    <property type="project" value="UniProtKB-UniRule"/>
</dbReference>
<dbReference type="STRING" id="448386.A0A2V3J0L9"/>
<proteinExistence type="inferred from homology"/>
<gene>
    <name evidence="9" type="ORF">BWQ96_02261</name>
</gene>
<dbReference type="Pfam" id="PF24882">
    <property type="entry name" value="WHD_ORC2"/>
    <property type="match status" value="1"/>
</dbReference>
<dbReference type="GO" id="GO:0005664">
    <property type="term" value="C:nuclear origin of replication recognition complex"/>
    <property type="evidence" value="ECO:0007669"/>
    <property type="project" value="UniProtKB-UniRule"/>
</dbReference>
<evidence type="ECO:0000256" key="5">
    <source>
        <dbReference type="RuleBase" id="RU368084"/>
    </source>
</evidence>
<dbReference type="PANTHER" id="PTHR14052">
    <property type="entry name" value="ORIGIN RECOGNITION COMPLEX SUBUNIT 2"/>
    <property type="match status" value="1"/>
</dbReference>
<dbReference type="Pfam" id="PF04084">
    <property type="entry name" value="RecA-like_ORC2"/>
    <property type="match status" value="1"/>
</dbReference>
<evidence type="ECO:0000256" key="2">
    <source>
        <dbReference type="ARBA" id="ARBA00007421"/>
    </source>
</evidence>
<reference evidence="9 10" key="1">
    <citation type="journal article" date="2018" name="Mol. Biol. Evol.">
        <title>Analysis of the draft genome of the red seaweed Gracilariopsis chorda provides insights into genome size evolution in Rhodophyta.</title>
        <authorList>
            <person name="Lee J."/>
            <person name="Yang E.C."/>
            <person name="Graf L."/>
            <person name="Yang J.H."/>
            <person name="Qiu H."/>
            <person name="Zel Zion U."/>
            <person name="Chan C.X."/>
            <person name="Stephens T.G."/>
            <person name="Weber A.P.M."/>
            <person name="Boo G.H."/>
            <person name="Boo S.M."/>
            <person name="Kim K.M."/>
            <person name="Shin Y."/>
            <person name="Jung M."/>
            <person name="Lee S.J."/>
            <person name="Yim H.S."/>
            <person name="Lee J.H."/>
            <person name="Bhattacharya D."/>
            <person name="Yoon H.S."/>
        </authorList>
    </citation>
    <scope>NUCLEOTIDE SEQUENCE [LARGE SCALE GENOMIC DNA]</scope>
    <source>
        <strain evidence="9 10">SKKU-2015</strain>
        <tissue evidence="9">Whole body</tissue>
    </source>
</reference>
<evidence type="ECO:0000259" key="8">
    <source>
        <dbReference type="Pfam" id="PF24882"/>
    </source>
</evidence>
<feature type="region of interest" description="Disordered" evidence="6">
    <location>
        <begin position="1"/>
        <end position="79"/>
    </location>
</feature>
<dbReference type="EMBL" id="NBIV01000018">
    <property type="protein sequence ID" value="PXF47875.1"/>
    <property type="molecule type" value="Genomic_DNA"/>
</dbReference>
<dbReference type="OrthoDB" id="20198at2759"/>
<evidence type="ECO:0000256" key="6">
    <source>
        <dbReference type="SAM" id="MobiDB-lite"/>
    </source>
</evidence>
<evidence type="ECO:0000259" key="7">
    <source>
        <dbReference type="Pfam" id="PF04084"/>
    </source>
</evidence>
<dbReference type="InterPro" id="IPR056773">
    <property type="entry name" value="WHD_ORC2"/>
</dbReference>
<evidence type="ECO:0000313" key="9">
    <source>
        <dbReference type="EMBL" id="PXF47875.1"/>
    </source>
</evidence>
<keyword evidence="4 5" id="KW-0539">Nucleus</keyword>
<dbReference type="InterPro" id="IPR056772">
    <property type="entry name" value="RecA-like_ORC2"/>
</dbReference>
<dbReference type="Proteomes" id="UP000247409">
    <property type="component" value="Unassembled WGS sequence"/>
</dbReference>
<dbReference type="InterPro" id="IPR007220">
    <property type="entry name" value="ORC2"/>
</dbReference>
<keyword evidence="10" id="KW-1185">Reference proteome</keyword>
<feature type="compositionally biased region" description="Basic residues" evidence="6">
    <location>
        <begin position="1"/>
        <end position="10"/>
    </location>
</feature>
<name>A0A2V3J0L9_9FLOR</name>
<dbReference type="PANTHER" id="PTHR14052:SF0">
    <property type="entry name" value="ORIGIN RECOGNITION COMPLEX SUBUNIT 2"/>
    <property type="match status" value="1"/>
</dbReference>
<evidence type="ECO:0000313" key="10">
    <source>
        <dbReference type="Proteomes" id="UP000247409"/>
    </source>
</evidence>
<accession>A0A2V3J0L9</accession>
<feature type="compositionally biased region" description="Basic and acidic residues" evidence="6">
    <location>
        <begin position="13"/>
        <end position="30"/>
    </location>
</feature>
<comment type="function">
    <text evidence="5">Component of the origin recognition complex (ORC) that binds origins of replication. DNA-binding is ATP-dependent. ORC is required to assemble the pre-replication complex necessary to initiate DNA replication.</text>
</comment>
<comment type="subunit">
    <text evidence="5">Component of the origin recognition complex (ORC).</text>
</comment>
<keyword evidence="3 5" id="KW-0235">DNA replication</keyword>
<comment type="subcellular location">
    <subcellularLocation>
        <location evidence="1 5">Nucleus</location>
    </subcellularLocation>
</comment>
<evidence type="ECO:0000256" key="3">
    <source>
        <dbReference type="ARBA" id="ARBA00022705"/>
    </source>
</evidence>
<evidence type="ECO:0000256" key="4">
    <source>
        <dbReference type="ARBA" id="ARBA00023242"/>
    </source>
</evidence>
<dbReference type="GO" id="GO:0006260">
    <property type="term" value="P:DNA replication"/>
    <property type="evidence" value="ECO:0007669"/>
    <property type="project" value="UniProtKB-UniRule"/>
</dbReference>
<protein>
    <recommendedName>
        <fullName evidence="5">Origin recognition complex subunit 2</fullName>
    </recommendedName>
</protein>
<feature type="domain" description="Origin recognition complex subunit 2 RecA-like" evidence="7">
    <location>
        <begin position="131"/>
        <end position="282"/>
    </location>
</feature>
<organism evidence="9 10">
    <name type="scientific">Gracilariopsis chorda</name>
    <dbReference type="NCBI Taxonomy" id="448386"/>
    <lineage>
        <taxon>Eukaryota</taxon>
        <taxon>Rhodophyta</taxon>
        <taxon>Florideophyceae</taxon>
        <taxon>Rhodymeniophycidae</taxon>
        <taxon>Gracilariales</taxon>
        <taxon>Gracilariaceae</taxon>
        <taxon>Gracilariopsis</taxon>
    </lineage>
</organism>
<sequence length="418" mass="46628">MPRGKRRHAIGNRVERKTSSAKRPRTEEARTFSTSRSASTPTVKKQRRGRSKHEPTAATSDEETVRGNETAKDEEEIGAGRSYFEAHKGIVRTSNLTLASLSIAPQDQLEVATRNLKNPLQREQEAKLDDLRRCFHQYAYILSAGHSLLFYGFGSKKQLLDDFAQYLTKSHAVIVVNAFNPTLSLRSVLAQIAKDFLNLDDFSKRTLLDYVEAIRDGIKDRLVGIVIHNIDGPPLRSVENQNTLSSLGAISGVSIAASIDHVNAPLLWDGSMYSRYEWAWIKADTFAPYQAETVYCSKPLLHGGGERRVEGAVALLKSLSERARRVFEVLAQRQLGNDDTGASKDAVLSRTTFNQLFEIAKEKFLASDPASLRIILTELHTHDLLQSKRGVDAAEQLWIPLQKPQLEAIISDICSAFK</sequence>
<feature type="domain" description="Origin recognition complex subunit 2 winged-helix" evidence="8">
    <location>
        <begin position="352"/>
        <end position="403"/>
    </location>
</feature>
<evidence type="ECO:0000256" key="1">
    <source>
        <dbReference type="ARBA" id="ARBA00004123"/>
    </source>
</evidence>
<dbReference type="AlphaFoldDB" id="A0A2V3J0L9"/>